<comment type="caution">
    <text evidence="2">The sequence shown here is derived from an EMBL/GenBank/DDBJ whole genome shotgun (WGS) entry which is preliminary data.</text>
</comment>
<dbReference type="STRING" id="2094558.A0A314XQZ9"/>
<dbReference type="PANTHER" id="PTHR31696">
    <property type="entry name" value="PROTEIN MIZU-KUSSEI 1"/>
    <property type="match status" value="1"/>
</dbReference>
<sequence>MKHQDLSLHRSTSTTPIARSSSRKIIPSKHFRSSSSTLPLDHHHHHQNDDVSNNFLIPKQHSPVSIHHISKTQTKLTSLLRSFLSFLSFPTIIPTCKWLAIPPASPSLFPGQKSHRDALREPPWPCQLRRPAGSQVGARFASRACHVNIFTRQGDVFRTRPHCSRVRKASWFRPYGAPSNVKSWLRHCQEPSWTMYCNGRKCGYAASRTCGESDWHVLTTVRSVSVGAGVIPVVDDGKKGSASEGELLYMRARFERVVGSRDSEAFYMLNPEGNGGPELSIFLLRI</sequence>
<dbReference type="GO" id="GO:0010274">
    <property type="term" value="P:hydrotropism"/>
    <property type="evidence" value="ECO:0007669"/>
    <property type="project" value="InterPro"/>
</dbReference>
<reference evidence="2 3" key="1">
    <citation type="submission" date="2018-02" db="EMBL/GenBank/DDBJ databases">
        <title>Draft genome of wild Prunus yedoensis var. nudiflora.</title>
        <authorList>
            <person name="Baek S."/>
            <person name="Kim J.-H."/>
            <person name="Choi K."/>
            <person name="Kim G.-B."/>
            <person name="Cho A."/>
            <person name="Jang H."/>
            <person name="Shin C.-H."/>
            <person name="Yu H.-J."/>
            <person name="Mun J.-H."/>
        </authorList>
    </citation>
    <scope>NUCLEOTIDE SEQUENCE [LARGE SCALE GENOMIC DNA]</scope>
    <source>
        <strain evidence="3">cv. Jeju island</strain>
        <tissue evidence="2">Leaf</tissue>
    </source>
</reference>
<organism evidence="2 3">
    <name type="scientific">Prunus yedoensis var. nudiflora</name>
    <dbReference type="NCBI Taxonomy" id="2094558"/>
    <lineage>
        <taxon>Eukaryota</taxon>
        <taxon>Viridiplantae</taxon>
        <taxon>Streptophyta</taxon>
        <taxon>Embryophyta</taxon>
        <taxon>Tracheophyta</taxon>
        <taxon>Spermatophyta</taxon>
        <taxon>Magnoliopsida</taxon>
        <taxon>eudicotyledons</taxon>
        <taxon>Gunneridae</taxon>
        <taxon>Pentapetalae</taxon>
        <taxon>rosids</taxon>
        <taxon>fabids</taxon>
        <taxon>Rosales</taxon>
        <taxon>Rosaceae</taxon>
        <taxon>Amygdaloideae</taxon>
        <taxon>Amygdaleae</taxon>
        <taxon>Prunus</taxon>
    </lineage>
</organism>
<proteinExistence type="predicted"/>
<dbReference type="NCBIfam" id="TIGR01570">
    <property type="entry name" value="A_thal_3588"/>
    <property type="match status" value="1"/>
</dbReference>
<keyword evidence="3" id="KW-1185">Reference proteome</keyword>
<accession>A0A314XQZ9</accession>
<evidence type="ECO:0000256" key="1">
    <source>
        <dbReference type="SAM" id="MobiDB-lite"/>
    </source>
</evidence>
<feature type="region of interest" description="Disordered" evidence="1">
    <location>
        <begin position="1"/>
        <end position="51"/>
    </location>
</feature>
<dbReference type="InterPro" id="IPR006460">
    <property type="entry name" value="MIZ1-like_pln"/>
</dbReference>
<dbReference type="EMBL" id="PJQY01002299">
    <property type="protein sequence ID" value="PQP94886.1"/>
    <property type="molecule type" value="Genomic_DNA"/>
</dbReference>
<dbReference type="PANTHER" id="PTHR31696:SF71">
    <property type="entry name" value="PROTEIN MIZU-KUSSEI 1"/>
    <property type="match status" value="1"/>
</dbReference>
<evidence type="ECO:0000313" key="3">
    <source>
        <dbReference type="Proteomes" id="UP000250321"/>
    </source>
</evidence>
<name>A0A314XQZ9_PRUYE</name>
<dbReference type="Proteomes" id="UP000250321">
    <property type="component" value="Unassembled WGS sequence"/>
</dbReference>
<dbReference type="OrthoDB" id="1859415at2759"/>
<feature type="compositionally biased region" description="Polar residues" evidence="1">
    <location>
        <begin position="9"/>
        <end position="20"/>
    </location>
</feature>
<dbReference type="Pfam" id="PF04759">
    <property type="entry name" value="DUF617"/>
    <property type="match status" value="1"/>
</dbReference>
<protein>
    <submittedName>
        <fullName evidence="2">Protein MIZU-KUSSEI 1</fullName>
    </submittedName>
</protein>
<evidence type="ECO:0000313" key="2">
    <source>
        <dbReference type="EMBL" id="PQP94886.1"/>
    </source>
</evidence>
<dbReference type="AlphaFoldDB" id="A0A314XQZ9"/>
<gene>
    <name evidence="2" type="ORF">Pyn_04455</name>
</gene>